<feature type="region of interest" description="Disordered" evidence="1">
    <location>
        <begin position="1"/>
        <end position="29"/>
    </location>
</feature>
<dbReference type="SUPFAM" id="SSF48239">
    <property type="entry name" value="Terpenoid cyclases/Protein prenyltransferases"/>
    <property type="match status" value="1"/>
</dbReference>
<accession>M7U3E3</accession>
<reference evidence="3" key="1">
    <citation type="journal article" date="2013" name="Genome Announc.">
        <title>Draft genome sequence of Botrytis cinerea BcDW1, inoculum for noble rot of grape berries.</title>
        <authorList>
            <person name="Blanco-Ulate B."/>
            <person name="Allen G."/>
            <person name="Powell A.L."/>
            <person name="Cantu D."/>
        </authorList>
    </citation>
    <scope>NUCLEOTIDE SEQUENCE [LARGE SCALE GENOMIC DNA]</scope>
    <source>
        <strain evidence="3">BcDW1</strain>
    </source>
</reference>
<dbReference type="STRING" id="1290391.M7U3E3"/>
<dbReference type="InterPro" id="IPR008930">
    <property type="entry name" value="Terpenoid_cyclase/PrenylTrfase"/>
</dbReference>
<protein>
    <submittedName>
        <fullName evidence="2">Putative had-like protein</fullName>
    </submittedName>
</protein>
<dbReference type="AlphaFoldDB" id="M7U3E3"/>
<gene>
    <name evidence="2" type="ORF">BcDW1_3280</name>
</gene>
<dbReference type="Proteomes" id="UP000012045">
    <property type="component" value="Unassembled WGS sequence"/>
</dbReference>
<evidence type="ECO:0000313" key="2">
    <source>
        <dbReference type="EMBL" id="EMR88065.1"/>
    </source>
</evidence>
<sequence>MSTHYEEDAENVPEQPSFTNMNPPNDLDTTSLALQVMPPDNDTITSMLDNMLKYTNPDGIPYVKHPRKFRKKSRKQKLTMTCQVYFDRTRPRIDPVVCLNVLTTFHIYQRGDQVSKAREWIWDILLHRAYLNGTNYYRTAEWFLFWVYRFTKNAIHDRNIQEPFTTLLKQRIQERIGMPGDALALAMRLTVCHFVDAQNYQDMQRLTELQCEDGGWEKGYLYSIPIVGKEIYDRGFTTALAMQAIREERQRIDSSEF</sequence>
<feature type="compositionally biased region" description="Polar residues" evidence="1">
    <location>
        <begin position="14"/>
        <end position="29"/>
    </location>
</feature>
<evidence type="ECO:0000256" key="1">
    <source>
        <dbReference type="SAM" id="MobiDB-lite"/>
    </source>
</evidence>
<proteinExistence type="predicted"/>
<dbReference type="EMBL" id="KB707802">
    <property type="protein sequence ID" value="EMR88065.1"/>
    <property type="molecule type" value="Genomic_DNA"/>
</dbReference>
<name>M7U3E3_BOTF1</name>
<organism evidence="2 3">
    <name type="scientific">Botryotinia fuckeliana (strain BcDW1)</name>
    <name type="common">Noble rot fungus</name>
    <name type="synonym">Botrytis cinerea</name>
    <dbReference type="NCBI Taxonomy" id="1290391"/>
    <lineage>
        <taxon>Eukaryota</taxon>
        <taxon>Fungi</taxon>
        <taxon>Dikarya</taxon>
        <taxon>Ascomycota</taxon>
        <taxon>Pezizomycotina</taxon>
        <taxon>Leotiomycetes</taxon>
        <taxon>Helotiales</taxon>
        <taxon>Sclerotiniaceae</taxon>
        <taxon>Botrytis</taxon>
    </lineage>
</organism>
<evidence type="ECO:0000313" key="3">
    <source>
        <dbReference type="Proteomes" id="UP000012045"/>
    </source>
</evidence>
<dbReference type="HOGENOM" id="CLU_019989_1_0_1"/>